<dbReference type="PANTHER" id="PTHR30194">
    <property type="entry name" value="CROSSOVER JUNCTION ENDODEOXYRIBONUCLEASE RUVC"/>
    <property type="match status" value="1"/>
</dbReference>
<dbReference type="EC" id="3.1.21.10" evidence="13 14"/>
<feature type="active site" evidence="13">
    <location>
        <position position="6"/>
    </location>
</feature>
<evidence type="ECO:0000256" key="3">
    <source>
        <dbReference type="ARBA" id="ARBA00022722"/>
    </source>
</evidence>
<comment type="subunit">
    <text evidence="13">Homodimer which binds Holliday junction (HJ) DNA. The HJ becomes 2-fold symmetrical on binding to RuvC with unstacked arms; it has a different conformation from HJ DNA in complex with RuvA. In the full resolvosome a probable DNA-RuvA(4)-RuvB(12)-RuvC(2) complex forms which resolves the HJ.</text>
</comment>
<evidence type="ECO:0000256" key="13">
    <source>
        <dbReference type="HAMAP-Rule" id="MF_00034"/>
    </source>
</evidence>
<dbReference type="SUPFAM" id="SSF53098">
    <property type="entry name" value="Ribonuclease H-like"/>
    <property type="match status" value="1"/>
</dbReference>
<feature type="binding site" evidence="13">
    <location>
        <position position="139"/>
    </location>
    <ligand>
        <name>Mg(2+)</name>
        <dbReference type="ChEBI" id="CHEBI:18420"/>
        <label>1</label>
    </ligand>
</feature>
<comment type="subcellular location">
    <subcellularLocation>
        <location evidence="13">Cytoplasm</location>
    </subcellularLocation>
</comment>
<keyword evidence="2 13" id="KW-0963">Cytoplasm</keyword>
<dbReference type="GO" id="GO:0005737">
    <property type="term" value="C:cytoplasm"/>
    <property type="evidence" value="ECO:0007669"/>
    <property type="project" value="UniProtKB-SubCell"/>
</dbReference>
<dbReference type="Gene3D" id="3.30.420.10">
    <property type="entry name" value="Ribonuclease H-like superfamily/Ribonuclease H"/>
    <property type="match status" value="1"/>
</dbReference>
<keyword evidence="8 13" id="KW-0460">Magnesium</keyword>
<dbReference type="PANTHER" id="PTHR30194:SF3">
    <property type="entry name" value="CROSSOVER JUNCTION ENDODEOXYRIBONUCLEASE RUVC"/>
    <property type="match status" value="1"/>
</dbReference>
<evidence type="ECO:0000256" key="8">
    <source>
        <dbReference type="ARBA" id="ARBA00022842"/>
    </source>
</evidence>
<comment type="similarity">
    <text evidence="1 13">Belongs to the RuvC family.</text>
</comment>
<comment type="function">
    <text evidence="13">The RuvA-RuvB-RuvC complex processes Holliday junction (HJ) DNA during genetic recombination and DNA repair. Endonuclease that resolves HJ intermediates. Cleaves cruciform DNA by making single-stranded nicks across the HJ at symmetrical positions within the homologous arms, yielding a 5'-phosphate and a 3'-hydroxyl group; requires a central core of homology in the junction. The consensus cleavage sequence is 5'-(A/T)TT(C/G)-3'. Cleavage occurs on the 3'-side of the TT dinucleotide at the point of strand exchange. HJ branch migration catalyzed by RuvA-RuvB allows RuvC to scan DNA until it finds its consensus sequence, where it cleaves and resolves the cruciform DNA.</text>
</comment>
<keyword evidence="10 13" id="KW-0233">DNA recombination</keyword>
<evidence type="ECO:0000313" key="15">
    <source>
        <dbReference type="EMBL" id="ADM95046.1"/>
    </source>
</evidence>
<evidence type="ECO:0000256" key="1">
    <source>
        <dbReference type="ARBA" id="ARBA00009518"/>
    </source>
</evidence>
<sequence>MILGIDPGLNHTGYGLVELQKDKIKAINYGCIVNEVSQTFAEKIKTIYSELDNIIKIYSPQEIVLEEIFFSKNTRSALDVGKVVGAVALIATLAGIDFFIYTPLEVKQAVVGYGRASKNQVQEMVKILLSLSQKPDTEHASDALAVAICHIHHRYPY</sequence>
<evidence type="ECO:0000256" key="11">
    <source>
        <dbReference type="ARBA" id="ARBA00023204"/>
    </source>
</evidence>
<comment type="cofactor">
    <cofactor evidence="13">
        <name>Mg(2+)</name>
        <dbReference type="ChEBI" id="CHEBI:18420"/>
    </cofactor>
    <text evidence="13">Binds 2 Mg(2+) ion per subunit.</text>
</comment>
<protein>
    <recommendedName>
        <fullName evidence="13 14">Crossover junction endodeoxyribonuclease RuvC</fullName>
        <ecNumber evidence="13 14">3.1.21.10</ecNumber>
    </recommendedName>
    <alternativeName>
        <fullName evidence="13">Holliday junction nuclease RuvC</fullName>
    </alternativeName>
    <alternativeName>
        <fullName evidence="13">Holliday junction resolvase RuvC</fullName>
    </alternativeName>
</protein>
<dbReference type="NCBIfam" id="NF000711">
    <property type="entry name" value="PRK00039.2-1"/>
    <property type="match status" value="1"/>
</dbReference>
<evidence type="ECO:0000256" key="14">
    <source>
        <dbReference type="NCBIfam" id="TIGR00228"/>
    </source>
</evidence>
<dbReference type="InterPro" id="IPR012337">
    <property type="entry name" value="RNaseH-like_sf"/>
</dbReference>
<dbReference type="HAMAP" id="MF_00034">
    <property type="entry name" value="RuvC"/>
    <property type="match status" value="1"/>
</dbReference>
<dbReference type="EMBL" id="GU180083">
    <property type="protein sequence ID" value="ADM95046.1"/>
    <property type="molecule type" value="Genomic_DNA"/>
</dbReference>
<keyword evidence="6 13" id="KW-0227">DNA damage</keyword>
<feature type="binding site" evidence="13">
    <location>
        <position position="66"/>
    </location>
    <ligand>
        <name>Mg(2+)</name>
        <dbReference type="ChEBI" id="CHEBI:18420"/>
        <label>2</label>
    </ligand>
</feature>
<evidence type="ECO:0000256" key="2">
    <source>
        <dbReference type="ARBA" id="ARBA00022490"/>
    </source>
</evidence>
<dbReference type="GO" id="GO:0003677">
    <property type="term" value="F:DNA binding"/>
    <property type="evidence" value="ECO:0007669"/>
    <property type="project" value="UniProtKB-KW"/>
</dbReference>
<gene>
    <name evidence="13" type="primary">ruvC</name>
</gene>
<dbReference type="GO" id="GO:0000287">
    <property type="term" value="F:magnesium ion binding"/>
    <property type="evidence" value="ECO:0007669"/>
    <property type="project" value="UniProtKB-UniRule"/>
</dbReference>
<accession>G3BMS1</accession>
<dbReference type="InterPro" id="IPR002176">
    <property type="entry name" value="X-over_junc_endoDNase_RuvC"/>
</dbReference>
<dbReference type="InterPro" id="IPR036397">
    <property type="entry name" value="RNaseH_sf"/>
</dbReference>
<dbReference type="CDD" id="cd16962">
    <property type="entry name" value="RuvC"/>
    <property type="match status" value="1"/>
</dbReference>
<evidence type="ECO:0000256" key="9">
    <source>
        <dbReference type="ARBA" id="ARBA00023125"/>
    </source>
</evidence>
<feature type="active site" evidence="13">
    <location>
        <position position="66"/>
    </location>
</feature>
<keyword evidence="7 13" id="KW-0378">Hydrolase</keyword>
<dbReference type="GO" id="GO:0006310">
    <property type="term" value="P:DNA recombination"/>
    <property type="evidence" value="ECO:0007669"/>
    <property type="project" value="UniProtKB-UniRule"/>
</dbReference>
<dbReference type="Pfam" id="PF02075">
    <property type="entry name" value="RuvC"/>
    <property type="match status" value="1"/>
</dbReference>
<keyword evidence="3 13" id="KW-0540">Nuclease</keyword>
<dbReference type="GO" id="GO:0048476">
    <property type="term" value="C:Holliday junction resolvase complex"/>
    <property type="evidence" value="ECO:0007669"/>
    <property type="project" value="UniProtKB-UniRule"/>
</dbReference>
<evidence type="ECO:0000256" key="10">
    <source>
        <dbReference type="ARBA" id="ARBA00023172"/>
    </source>
</evidence>
<dbReference type="AlphaFoldDB" id="G3BMS1"/>
<dbReference type="FunFam" id="3.30.420.10:FF:000002">
    <property type="entry name" value="Crossover junction endodeoxyribonuclease RuvC"/>
    <property type="match status" value="1"/>
</dbReference>
<feature type="binding site" evidence="13">
    <location>
        <position position="6"/>
    </location>
    <ligand>
        <name>Mg(2+)</name>
        <dbReference type="ChEBI" id="CHEBI:18420"/>
        <label>1</label>
    </ligand>
</feature>
<evidence type="ECO:0000256" key="6">
    <source>
        <dbReference type="ARBA" id="ARBA00022763"/>
    </source>
</evidence>
<evidence type="ECO:0000256" key="5">
    <source>
        <dbReference type="ARBA" id="ARBA00022759"/>
    </source>
</evidence>
<evidence type="ECO:0000256" key="12">
    <source>
        <dbReference type="ARBA" id="ARBA00029354"/>
    </source>
</evidence>
<reference evidence="15" key="1">
    <citation type="submission" date="2009-11" db="EMBL/GenBank/DDBJ databases">
        <title>Microbial diversity profiles of fluids from low-temperature petroleum reservoirs with and without exogenous water perturbation.</title>
        <authorList>
            <person name="Pham V.D."/>
            <person name="Hnatow L.L."/>
            <person name="Zhang S."/>
            <person name="Fallon R.D."/>
            <person name="DeLong E.F."/>
            <person name="Keeler S.J."/>
        </authorList>
    </citation>
    <scope>NUCLEOTIDE SEQUENCE</scope>
</reference>
<dbReference type="GO" id="GO:0008821">
    <property type="term" value="F:crossover junction DNA endonuclease activity"/>
    <property type="evidence" value="ECO:0007669"/>
    <property type="project" value="UniProtKB-UniRule"/>
</dbReference>
<feature type="active site" evidence="13">
    <location>
        <position position="139"/>
    </location>
</feature>
<keyword evidence="9 13" id="KW-0238">DNA-binding</keyword>
<organism evidence="15">
    <name type="scientific">uncultured Atribacterota bacterium</name>
    <dbReference type="NCBI Taxonomy" id="263865"/>
    <lineage>
        <taxon>Bacteria</taxon>
        <taxon>Pseudomonadati</taxon>
        <taxon>Atribacterota</taxon>
        <taxon>environmental samples</taxon>
    </lineage>
</organism>
<proteinExistence type="inferred from homology"/>
<keyword evidence="11 13" id="KW-0234">DNA repair</keyword>
<dbReference type="GO" id="GO:0006281">
    <property type="term" value="P:DNA repair"/>
    <property type="evidence" value="ECO:0007669"/>
    <property type="project" value="UniProtKB-UniRule"/>
</dbReference>
<comment type="catalytic activity">
    <reaction evidence="12 13">
        <text>Endonucleolytic cleavage at a junction such as a reciprocal single-stranded crossover between two homologous DNA duplexes (Holliday junction).</text>
        <dbReference type="EC" id="3.1.21.10"/>
    </reaction>
</comment>
<dbReference type="NCBIfam" id="TIGR00228">
    <property type="entry name" value="ruvC"/>
    <property type="match status" value="1"/>
</dbReference>
<name>G3BMS1_9BACT</name>
<dbReference type="PRINTS" id="PR00696">
    <property type="entry name" value="RSOLVASERUVC"/>
</dbReference>
<keyword evidence="4 13" id="KW-0479">Metal-binding</keyword>
<keyword evidence="5 13" id="KW-0255">Endonuclease</keyword>
<evidence type="ECO:0000256" key="4">
    <source>
        <dbReference type="ARBA" id="ARBA00022723"/>
    </source>
</evidence>
<evidence type="ECO:0000256" key="7">
    <source>
        <dbReference type="ARBA" id="ARBA00022801"/>
    </source>
</evidence>